<comment type="subcellular location">
    <subcellularLocation>
        <location evidence="1">Cell membrane</location>
        <topology evidence="1">Single-pass type I membrane protein</topology>
    </subcellularLocation>
</comment>
<dbReference type="SMART" id="SM00408">
    <property type="entry name" value="IGc2"/>
    <property type="match status" value="2"/>
</dbReference>
<dbReference type="InterPro" id="IPR013783">
    <property type="entry name" value="Ig-like_fold"/>
</dbReference>
<evidence type="ECO:0000256" key="7">
    <source>
        <dbReference type="SAM" id="MobiDB-lite"/>
    </source>
</evidence>
<dbReference type="AlphaFoldDB" id="A0A8C1APG5"/>
<evidence type="ECO:0000256" key="2">
    <source>
        <dbReference type="ARBA" id="ARBA00022475"/>
    </source>
</evidence>
<feature type="signal peptide" evidence="9">
    <location>
        <begin position="1"/>
        <end position="22"/>
    </location>
</feature>
<dbReference type="Pfam" id="PF13927">
    <property type="entry name" value="Ig_3"/>
    <property type="match status" value="1"/>
</dbReference>
<dbReference type="GO" id="GO:0007156">
    <property type="term" value="P:homophilic cell adhesion via plasma membrane adhesion molecules"/>
    <property type="evidence" value="ECO:0007669"/>
    <property type="project" value="TreeGrafter"/>
</dbReference>
<evidence type="ECO:0000256" key="6">
    <source>
        <dbReference type="ARBA" id="ARBA00023319"/>
    </source>
</evidence>
<keyword evidence="8" id="KW-0812">Transmembrane</keyword>
<dbReference type="PANTHER" id="PTHR10075">
    <property type="entry name" value="BASIGIN RELATED"/>
    <property type="match status" value="1"/>
</dbReference>
<dbReference type="PROSITE" id="PS50835">
    <property type="entry name" value="IG_LIKE"/>
    <property type="match status" value="2"/>
</dbReference>
<dbReference type="PANTHER" id="PTHR10075:SF108">
    <property type="entry name" value="NEUROPLASTIN"/>
    <property type="match status" value="1"/>
</dbReference>
<dbReference type="PRINTS" id="PR01856">
    <property type="entry name" value="BASIGIN"/>
</dbReference>
<dbReference type="GO" id="GO:0048545">
    <property type="term" value="P:response to steroid hormone"/>
    <property type="evidence" value="ECO:0007669"/>
    <property type="project" value="Ensembl"/>
</dbReference>
<dbReference type="FunFam" id="2.60.40.10:FF:000387">
    <property type="entry name" value="Neuroplastin b"/>
    <property type="match status" value="1"/>
</dbReference>
<dbReference type="OMA" id="DDANAIH"/>
<keyword evidence="4" id="KW-1015">Disulfide bond</keyword>
<dbReference type="GO" id="GO:0005886">
    <property type="term" value="C:plasma membrane"/>
    <property type="evidence" value="ECO:0007669"/>
    <property type="project" value="UniProtKB-SubCell"/>
</dbReference>
<feature type="region of interest" description="Disordered" evidence="7">
    <location>
        <begin position="68"/>
        <end position="87"/>
    </location>
</feature>
<dbReference type="Pfam" id="PF00047">
    <property type="entry name" value="ig"/>
    <property type="match status" value="1"/>
</dbReference>
<evidence type="ECO:0000256" key="1">
    <source>
        <dbReference type="ARBA" id="ARBA00004251"/>
    </source>
</evidence>
<feature type="transmembrane region" description="Helical" evidence="8">
    <location>
        <begin position="219"/>
        <end position="239"/>
    </location>
</feature>
<dbReference type="InterPro" id="IPR036179">
    <property type="entry name" value="Ig-like_dom_sf"/>
</dbReference>
<reference evidence="11" key="2">
    <citation type="submission" date="2025-09" db="UniProtKB">
        <authorList>
            <consortium name="Ensembl"/>
        </authorList>
    </citation>
    <scope>IDENTIFICATION</scope>
</reference>
<name>A0A8C1APG5_CYPCA</name>
<evidence type="ECO:0000256" key="4">
    <source>
        <dbReference type="ARBA" id="ARBA00023157"/>
    </source>
</evidence>
<protein>
    <submittedName>
        <fullName evidence="11">Neuroplastin a</fullName>
    </submittedName>
</protein>
<accession>A0A8C1APG5</accession>
<dbReference type="InterPro" id="IPR003598">
    <property type="entry name" value="Ig_sub2"/>
</dbReference>
<dbReference type="GO" id="GO:0030424">
    <property type="term" value="C:axon"/>
    <property type="evidence" value="ECO:0007669"/>
    <property type="project" value="TreeGrafter"/>
</dbReference>
<evidence type="ECO:0000256" key="9">
    <source>
        <dbReference type="SAM" id="SignalP"/>
    </source>
</evidence>
<dbReference type="Ensembl" id="ENSCCRT00000023124.2">
    <property type="protein sequence ID" value="ENSCCRP00000021307.2"/>
    <property type="gene ID" value="ENSCCRG00000011670.2"/>
</dbReference>
<sequence length="334" mass="37728">MSYAGNALEILFGVLMLHSGFAQNEPSIESTDHMILPTGSQSTPITLQCNLTASQSKHYESFWMKNGEEIPETRGNDKNTEYKLNKPRPENSGEYMCVYTFDSAPAANATIEVKAAPDITGHKRSENKNEGERAVLFCKSVGYPYPTWSWRKLDNGGSMDIYNSSSRFFISSKDGYTELSILDLNITSDPGEYECNATNFLGSNAKISVLRVRSHLAPLWPLLGVLAEIIILVLIIVIYEKRKKPDDVPDGKQIPPTTTKIKTYVREIQIDFIIARLRHSHHDHMNVTHERFSVLVIKSKVEEFNGRPEEMSTRGMPYKSGVRRKDSDSERFLA</sequence>
<keyword evidence="12" id="KW-1185">Reference proteome</keyword>
<evidence type="ECO:0000256" key="3">
    <source>
        <dbReference type="ARBA" id="ARBA00023136"/>
    </source>
</evidence>
<dbReference type="InterPro" id="IPR007110">
    <property type="entry name" value="Ig-like_dom"/>
</dbReference>
<keyword evidence="3 8" id="KW-0472">Membrane</keyword>
<evidence type="ECO:0000313" key="12">
    <source>
        <dbReference type="Proteomes" id="UP001108240"/>
    </source>
</evidence>
<dbReference type="FunFam" id="2.60.40.10:FF:000385">
    <property type="entry name" value="Neuroplastin a"/>
    <property type="match status" value="1"/>
</dbReference>
<dbReference type="Gene3D" id="2.60.40.10">
    <property type="entry name" value="Immunoglobulins"/>
    <property type="match status" value="2"/>
</dbReference>
<dbReference type="SUPFAM" id="SSF48726">
    <property type="entry name" value="Immunoglobulin"/>
    <property type="match status" value="2"/>
</dbReference>
<feature type="domain" description="Ig-like" evidence="10">
    <location>
        <begin position="26"/>
        <end position="112"/>
    </location>
</feature>
<keyword evidence="6" id="KW-0393">Immunoglobulin domain</keyword>
<keyword evidence="8" id="KW-1133">Transmembrane helix</keyword>
<dbReference type="SMART" id="SM00409">
    <property type="entry name" value="IG"/>
    <property type="match status" value="2"/>
</dbReference>
<dbReference type="GO" id="GO:0070593">
    <property type="term" value="P:dendrite self-avoidance"/>
    <property type="evidence" value="ECO:0007669"/>
    <property type="project" value="TreeGrafter"/>
</dbReference>
<keyword evidence="2" id="KW-1003">Cell membrane</keyword>
<keyword evidence="5" id="KW-0325">Glycoprotein</keyword>
<dbReference type="GeneTree" id="ENSGT00940000156195"/>
<feature type="compositionally biased region" description="Basic and acidic residues" evidence="7">
    <location>
        <begin position="323"/>
        <end position="334"/>
    </location>
</feature>
<organism evidence="11 12">
    <name type="scientific">Cyprinus carpio carpio</name>
    <dbReference type="NCBI Taxonomy" id="630221"/>
    <lineage>
        <taxon>Eukaryota</taxon>
        <taxon>Metazoa</taxon>
        <taxon>Chordata</taxon>
        <taxon>Craniata</taxon>
        <taxon>Vertebrata</taxon>
        <taxon>Euteleostomi</taxon>
        <taxon>Actinopterygii</taxon>
        <taxon>Neopterygii</taxon>
        <taxon>Teleostei</taxon>
        <taxon>Ostariophysi</taxon>
        <taxon>Cypriniformes</taxon>
        <taxon>Cyprinidae</taxon>
        <taxon>Cyprininae</taxon>
        <taxon>Cyprinus</taxon>
    </lineage>
</organism>
<dbReference type="InterPro" id="IPR013151">
    <property type="entry name" value="Immunoglobulin_dom"/>
</dbReference>
<feature type="region of interest" description="Disordered" evidence="7">
    <location>
        <begin position="307"/>
        <end position="334"/>
    </location>
</feature>
<evidence type="ECO:0000256" key="5">
    <source>
        <dbReference type="ARBA" id="ARBA00023180"/>
    </source>
</evidence>
<reference evidence="11" key="1">
    <citation type="submission" date="2025-08" db="UniProtKB">
        <authorList>
            <consortium name="Ensembl"/>
        </authorList>
    </citation>
    <scope>IDENTIFICATION</scope>
</reference>
<feature type="chain" id="PRO_5039944551" evidence="9">
    <location>
        <begin position="23"/>
        <end position="334"/>
    </location>
</feature>
<dbReference type="InterPro" id="IPR003599">
    <property type="entry name" value="Ig_sub"/>
</dbReference>
<keyword evidence="9" id="KW-0732">Signal</keyword>
<dbReference type="GO" id="GO:0098632">
    <property type="term" value="F:cell-cell adhesion mediator activity"/>
    <property type="evidence" value="ECO:0007669"/>
    <property type="project" value="TreeGrafter"/>
</dbReference>
<proteinExistence type="predicted"/>
<feature type="domain" description="Ig-like" evidence="10">
    <location>
        <begin position="117"/>
        <end position="208"/>
    </location>
</feature>
<dbReference type="GO" id="GO:0007411">
    <property type="term" value="P:axon guidance"/>
    <property type="evidence" value="ECO:0007669"/>
    <property type="project" value="TreeGrafter"/>
</dbReference>
<evidence type="ECO:0000256" key="8">
    <source>
        <dbReference type="SAM" id="Phobius"/>
    </source>
</evidence>
<evidence type="ECO:0000259" key="10">
    <source>
        <dbReference type="PROSITE" id="PS50835"/>
    </source>
</evidence>
<dbReference type="Proteomes" id="UP001108240">
    <property type="component" value="Unplaced"/>
</dbReference>
<evidence type="ECO:0000313" key="11">
    <source>
        <dbReference type="Ensembl" id="ENSCCRP00000021307.2"/>
    </source>
</evidence>